<evidence type="ECO:0000313" key="3">
    <source>
        <dbReference type="EMBL" id="MBD2565628.1"/>
    </source>
</evidence>
<proteinExistence type="predicted"/>
<feature type="transmembrane region" description="Helical" evidence="2">
    <location>
        <begin position="118"/>
        <end position="137"/>
    </location>
</feature>
<keyword evidence="4" id="KW-1185">Reference proteome</keyword>
<dbReference type="EMBL" id="JACJTE010000099">
    <property type="protein sequence ID" value="MBD2565628.1"/>
    <property type="molecule type" value="Genomic_DNA"/>
</dbReference>
<evidence type="ECO:0000256" key="2">
    <source>
        <dbReference type="SAM" id="Phobius"/>
    </source>
</evidence>
<dbReference type="RefSeq" id="WP_190899001.1">
    <property type="nucleotide sequence ID" value="NZ_JACJTE010000099.1"/>
</dbReference>
<dbReference type="InterPro" id="IPR001646">
    <property type="entry name" value="5peptide_repeat"/>
</dbReference>
<dbReference type="Pfam" id="PF00805">
    <property type="entry name" value="Pentapeptide"/>
    <property type="match status" value="3"/>
</dbReference>
<dbReference type="PANTHER" id="PTHR14136:SF17">
    <property type="entry name" value="BTB_POZ DOMAIN-CONTAINING PROTEIN KCTD9"/>
    <property type="match status" value="1"/>
</dbReference>
<protein>
    <submittedName>
        <fullName evidence="3">Pentapeptide repeat-containing protein</fullName>
    </submittedName>
</protein>
<dbReference type="InterPro" id="IPR051082">
    <property type="entry name" value="Pentapeptide-BTB/POZ_domain"/>
</dbReference>
<feature type="coiled-coil region" evidence="1">
    <location>
        <begin position="491"/>
        <end position="518"/>
    </location>
</feature>
<feature type="transmembrane region" description="Helical" evidence="2">
    <location>
        <begin position="219"/>
        <end position="236"/>
    </location>
</feature>
<feature type="transmembrane region" description="Helical" evidence="2">
    <location>
        <begin position="95"/>
        <end position="112"/>
    </location>
</feature>
<name>A0ABR8F7X5_NOSLI</name>
<keyword evidence="2" id="KW-1133">Transmembrane helix</keyword>
<reference evidence="3 4" key="1">
    <citation type="journal article" date="2020" name="ISME J.">
        <title>Comparative genomics reveals insights into cyanobacterial evolution and habitat adaptation.</title>
        <authorList>
            <person name="Chen M.Y."/>
            <person name="Teng W.K."/>
            <person name="Zhao L."/>
            <person name="Hu C.X."/>
            <person name="Zhou Y.K."/>
            <person name="Han B.P."/>
            <person name="Song L.R."/>
            <person name="Shu W.S."/>
        </authorList>
    </citation>
    <scope>NUCLEOTIDE SEQUENCE [LARGE SCALE GENOMIC DNA]</scope>
    <source>
        <strain evidence="3 4">FACHB-391</strain>
    </source>
</reference>
<evidence type="ECO:0000256" key="1">
    <source>
        <dbReference type="SAM" id="Coils"/>
    </source>
</evidence>
<comment type="caution">
    <text evidence="3">The sequence shown here is derived from an EMBL/GenBank/DDBJ whole genome shotgun (WGS) entry which is preliminary data.</text>
</comment>
<sequence length="660" mass="70812">MSQDFSGRNLRGRSFKGQNLEGVNFSGADIRGADFTGANLKGANFSHATAGLQRHWAIFLVCVSLLLSGFSGILLAFAHELINIIFDSSSQKNQIAGWAALIVIIVAFIVILRQGFNSAVVGAIPITFAAAIAGAIAGARTIVFAGVMTGVLVGTIGIAIAGAIAGAIVDVGAGLIVVIIGTAILAAIDDITAAIMCAGCLFISYIVLQAMEGDEKYSLIWNIAVAFAASGGTSFYNADLTDANFTAATLKSTDFRKANLTRTCFNKTKKLDLVRPGTTYLQKAKVVNVLVTGQGQDKNFDRDDLRGVNFQEANLVDASFIGADLSGANLQDADLSRAKLVQTQLNGTDLTGATLTGAYIQDWGITTDTKFDGVRCEYVYMRLPTKENPDPLRKPDNHKEVFADGEFGDFIQPIFDTLDLYHNQGVDPRAIAISFKQLAENHPEAELEIVAMEKRGQDKFLLRAKTAGTADKSQLSAEYFDSYNQLKGLPEREIKLLLAEKDNQIRRLENMVMTALERPSFYSNTQIEKVNTMTNNPGGISQNVSGGSVNGGMQAAQGNNNVQTSTTYSSPEQKQNLAEAAAEIQQLLDQLSQSYPTETMSGKMALATEATQRIENNPTLMQKTISALRAGGTAALEQALSHPAASFVIAALDDWNKNNQ</sequence>
<accession>A0ABR8F7X5</accession>
<keyword evidence="2" id="KW-0812">Transmembrane</keyword>
<feature type="transmembrane region" description="Helical" evidence="2">
    <location>
        <begin position="144"/>
        <end position="169"/>
    </location>
</feature>
<keyword evidence="1" id="KW-0175">Coiled coil</keyword>
<dbReference type="SUPFAM" id="SSF141571">
    <property type="entry name" value="Pentapeptide repeat-like"/>
    <property type="match status" value="1"/>
</dbReference>
<dbReference type="Gene3D" id="2.160.20.80">
    <property type="entry name" value="E3 ubiquitin-protein ligase SopA"/>
    <property type="match status" value="3"/>
</dbReference>
<feature type="transmembrane region" description="Helical" evidence="2">
    <location>
        <begin position="56"/>
        <end position="83"/>
    </location>
</feature>
<organism evidence="3 4">
    <name type="scientific">Nostoc linckia FACHB-391</name>
    <dbReference type="NCBI Taxonomy" id="2692906"/>
    <lineage>
        <taxon>Bacteria</taxon>
        <taxon>Bacillati</taxon>
        <taxon>Cyanobacteriota</taxon>
        <taxon>Cyanophyceae</taxon>
        <taxon>Nostocales</taxon>
        <taxon>Nostocaceae</taxon>
        <taxon>Nostoc</taxon>
    </lineage>
</organism>
<dbReference type="Proteomes" id="UP000604661">
    <property type="component" value="Unassembled WGS sequence"/>
</dbReference>
<gene>
    <name evidence="3" type="ORF">H6G95_34715</name>
</gene>
<dbReference type="PANTHER" id="PTHR14136">
    <property type="entry name" value="BTB_POZ DOMAIN-CONTAINING PROTEIN KCTD9"/>
    <property type="match status" value="1"/>
</dbReference>
<feature type="transmembrane region" description="Helical" evidence="2">
    <location>
        <begin position="175"/>
        <end position="207"/>
    </location>
</feature>
<evidence type="ECO:0000313" key="4">
    <source>
        <dbReference type="Proteomes" id="UP000604661"/>
    </source>
</evidence>
<keyword evidence="2" id="KW-0472">Membrane</keyword>